<dbReference type="Gene3D" id="1.25.40.20">
    <property type="entry name" value="Ankyrin repeat-containing domain"/>
    <property type="match status" value="1"/>
</dbReference>
<dbReference type="EMBL" id="GGMS01017681">
    <property type="protein sequence ID" value="MBY86884.1"/>
    <property type="molecule type" value="Transcribed_RNA"/>
</dbReference>
<dbReference type="SMART" id="SM00248">
    <property type="entry name" value="ANK"/>
    <property type="match status" value="3"/>
</dbReference>
<dbReference type="GO" id="GO:0070531">
    <property type="term" value="C:BRCA1-A complex"/>
    <property type="evidence" value="ECO:0007669"/>
    <property type="project" value="TreeGrafter"/>
</dbReference>
<dbReference type="InterPro" id="IPR001357">
    <property type="entry name" value="BRCT_dom"/>
</dbReference>
<dbReference type="Gene3D" id="3.40.50.10190">
    <property type="entry name" value="BRCT domain"/>
    <property type="match status" value="2"/>
</dbReference>
<reference evidence="7" key="2">
    <citation type="submission" date="2025-04" db="UniProtKB">
        <authorList>
            <consortium name="RefSeq"/>
        </authorList>
    </citation>
    <scope>IDENTIFICATION</scope>
    <source>
        <tissue evidence="7">Whole body</tissue>
    </source>
</reference>
<dbReference type="InterPro" id="IPR036420">
    <property type="entry name" value="BRCT_dom_sf"/>
</dbReference>
<feature type="repeat" description="ANK" evidence="3">
    <location>
        <begin position="178"/>
        <end position="210"/>
    </location>
</feature>
<feature type="domain" description="BRCT" evidence="4">
    <location>
        <begin position="331"/>
        <end position="408"/>
    </location>
</feature>
<proteinExistence type="predicted"/>
<keyword evidence="1" id="KW-0677">Repeat</keyword>
<evidence type="ECO:0000256" key="3">
    <source>
        <dbReference type="PROSITE-ProRule" id="PRU00023"/>
    </source>
</evidence>
<dbReference type="PROSITE" id="PS50088">
    <property type="entry name" value="ANK_REPEAT"/>
    <property type="match status" value="3"/>
</dbReference>
<dbReference type="InterPro" id="IPR002110">
    <property type="entry name" value="Ankyrin_rpt"/>
</dbReference>
<accession>A0A2S2RAA8</accession>
<evidence type="ECO:0000256" key="1">
    <source>
        <dbReference type="ARBA" id="ARBA00022737"/>
    </source>
</evidence>
<dbReference type="InterPro" id="IPR036770">
    <property type="entry name" value="Ankyrin_rpt-contain_sf"/>
</dbReference>
<feature type="domain" description="BRCT" evidence="4">
    <location>
        <begin position="430"/>
        <end position="535"/>
    </location>
</feature>
<keyword evidence="6" id="KW-1185">Reference proteome</keyword>
<dbReference type="PANTHER" id="PTHR24171">
    <property type="entry name" value="ANKYRIN REPEAT DOMAIN-CONTAINING PROTEIN 39-RELATED"/>
    <property type="match status" value="1"/>
</dbReference>
<dbReference type="GO" id="GO:0085020">
    <property type="term" value="P:protein K6-linked ubiquitination"/>
    <property type="evidence" value="ECO:0007669"/>
    <property type="project" value="TreeGrafter"/>
</dbReference>
<dbReference type="SUPFAM" id="SSF48403">
    <property type="entry name" value="Ankyrin repeat"/>
    <property type="match status" value="1"/>
</dbReference>
<feature type="repeat" description="ANK" evidence="3">
    <location>
        <begin position="211"/>
        <end position="243"/>
    </location>
</feature>
<feature type="repeat" description="ANK" evidence="3">
    <location>
        <begin position="244"/>
        <end position="276"/>
    </location>
</feature>
<dbReference type="RefSeq" id="XP_025425093.1">
    <property type="nucleotide sequence ID" value="XM_025569308.1"/>
</dbReference>
<protein>
    <submittedName>
        <fullName evidence="5 7">BRCA1-associated RING domain protein 1</fullName>
    </submittedName>
</protein>
<dbReference type="GO" id="GO:0031436">
    <property type="term" value="C:BRCA1-BARD1 complex"/>
    <property type="evidence" value="ECO:0007669"/>
    <property type="project" value="TreeGrafter"/>
</dbReference>
<evidence type="ECO:0000313" key="6">
    <source>
        <dbReference type="Proteomes" id="UP000694846"/>
    </source>
</evidence>
<evidence type="ECO:0000313" key="7">
    <source>
        <dbReference type="RefSeq" id="XP_025425093.1"/>
    </source>
</evidence>
<dbReference type="SUPFAM" id="SSF52113">
    <property type="entry name" value="BRCT domain"/>
    <property type="match status" value="1"/>
</dbReference>
<dbReference type="AlphaFoldDB" id="A0A2S2RAA8"/>
<organism evidence="5">
    <name type="scientific">Sipha flava</name>
    <name type="common">yellow sugarcane aphid</name>
    <dbReference type="NCBI Taxonomy" id="143950"/>
    <lineage>
        <taxon>Eukaryota</taxon>
        <taxon>Metazoa</taxon>
        <taxon>Ecdysozoa</taxon>
        <taxon>Arthropoda</taxon>
        <taxon>Hexapoda</taxon>
        <taxon>Insecta</taxon>
        <taxon>Pterygota</taxon>
        <taxon>Neoptera</taxon>
        <taxon>Paraneoptera</taxon>
        <taxon>Hemiptera</taxon>
        <taxon>Sternorrhyncha</taxon>
        <taxon>Aphidomorpha</taxon>
        <taxon>Aphidoidea</taxon>
        <taxon>Aphididae</taxon>
        <taxon>Sipha</taxon>
    </lineage>
</organism>
<dbReference type="GO" id="GO:0004842">
    <property type="term" value="F:ubiquitin-protein transferase activity"/>
    <property type="evidence" value="ECO:0007669"/>
    <property type="project" value="TreeGrafter"/>
</dbReference>
<keyword evidence="2 3" id="KW-0040">ANK repeat</keyword>
<dbReference type="PROSITE" id="PS50172">
    <property type="entry name" value="BRCT"/>
    <property type="match status" value="2"/>
</dbReference>
<evidence type="ECO:0000259" key="4">
    <source>
        <dbReference type="PROSITE" id="PS50172"/>
    </source>
</evidence>
<dbReference type="OrthoDB" id="5394847at2759"/>
<name>A0A2S2RAA8_9HEMI</name>
<dbReference type="PROSITE" id="PS50297">
    <property type="entry name" value="ANK_REP_REGION"/>
    <property type="match status" value="3"/>
</dbReference>
<dbReference type="Pfam" id="PF12796">
    <property type="entry name" value="Ank_2"/>
    <property type="match status" value="1"/>
</dbReference>
<sequence>MLSRRMKRIKPSREDESTIECLNLLREKYKTFRKDFLNAFKFFYCKHTMNIPFLENELKDNCCDANNPIDYESYEMSIYIKNILVWLDPKMKYIPEGPERSLTLGHTRNVPDEKILRLHLTFPQQNEEEQNTLVSTQNNLQIVSNNNENLAIAGPSRNNFSNNPTRQADKNIYARNNKGETKMHTACAKGDLNLVTSLLVEGFNPNVKDNAGWTPMHEAVKNGEMEIVKILIKYGALLNVPGFEYESPLHMAIRYKHFDIAVILLQHGADAKHINIFGNDAQSLDPKAWSELFRNTNIELRSPSSLIHLYDYKSDQIIVFPMKLTIKNSIIKNFSKKFNIKIVENILNSNVKLSQVTHIVVPNKKSNVCDVNLECLIGIANGLFIVNENWISDSLNKNQLLYCIPYEINGTTMYPNVKSSCISRIHKQKLHPKLFDGINIHISGNIGWKQFTRDNIKQLVLEFGAKLLNRFPNPEDCPINIIPYYCRNSEQMRNVSTIVLYTEDSHRLIKYNMNHLKVFPISWFMEVILKYSIVDNIYFDE</sequence>
<evidence type="ECO:0000313" key="5">
    <source>
        <dbReference type="EMBL" id="MBY86884.1"/>
    </source>
</evidence>
<dbReference type="PANTHER" id="PTHR24171:SF8">
    <property type="entry name" value="BRCA1-ASSOCIATED RING DOMAIN PROTEIN 1"/>
    <property type="match status" value="1"/>
</dbReference>
<gene>
    <name evidence="5" type="primary">Bard1</name>
    <name evidence="7" type="synonym">LOC112694000</name>
    <name evidence="5" type="ORF">g.179684</name>
</gene>
<reference evidence="5" key="1">
    <citation type="submission" date="2018-04" db="EMBL/GenBank/DDBJ databases">
        <title>Transcriptome assembly of Sipha flava.</title>
        <authorList>
            <person name="Scully E.D."/>
            <person name="Geib S.M."/>
            <person name="Palmer N.A."/>
            <person name="Koch K."/>
            <person name="Bradshaw J."/>
            <person name="Heng-Moss T."/>
            <person name="Sarath G."/>
        </authorList>
    </citation>
    <scope>NUCLEOTIDE SEQUENCE</scope>
</reference>
<evidence type="ECO:0000256" key="2">
    <source>
        <dbReference type="ARBA" id="ARBA00023043"/>
    </source>
</evidence>
<dbReference type="Proteomes" id="UP000694846">
    <property type="component" value="Unplaced"/>
</dbReference>